<name>Q2RXB4_RHORT</name>
<sequence length="113" mass="11586">MIRNTLLAAATALVVAAPLAFAEESRADRAADWLAAPVFDAQGALVGTVANIDLGPGNFPVSVRIDTPSGRDVTLAASDFSLGTYKVVTTLDRSVIEQMANGSAGVNAARQAN</sequence>
<dbReference type="Proteomes" id="UP000001929">
    <property type="component" value="Chromosome"/>
</dbReference>
<keyword evidence="1" id="KW-0732">Signal</keyword>
<evidence type="ECO:0008006" key="4">
    <source>
        <dbReference type="Google" id="ProtNLM"/>
    </source>
</evidence>
<reference evidence="2 3" key="1">
    <citation type="journal article" date="2011" name="Stand. Genomic Sci.">
        <title>Complete genome sequence of Rhodospirillum rubrum type strain (S1).</title>
        <authorList>
            <person name="Munk A.C."/>
            <person name="Copeland A."/>
            <person name="Lucas S."/>
            <person name="Lapidus A."/>
            <person name="Del Rio T.G."/>
            <person name="Barry K."/>
            <person name="Detter J.C."/>
            <person name="Hammon N."/>
            <person name="Israni S."/>
            <person name="Pitluck S."/>
            <person name="Brettin T."/>
            <person name="Bruce D."/>
            <person name="Han C."/>
            <person name="Tapia R."/>
            <person name="Gilna P."/>
            <person name="Schmutz J."/>
            <person name="Larimer F."/>
            <person name="Land M."/>
            <person name="Kyrpides N.C."/>
            <person name="Mavromatis K."/>
            <person name="Richardson P."/>
            <person name="Rohde M."/>
            <person name="Goker M."/>
            <person name="Klenk H.P."/>
            <person name="Zhang Y."/>
            <person name="Roberts G.P."/>
            <person name="Reslewic S."/>
            <person name="Schwartz D.C."/>
        </authorList>
    </citation>
    <scope>NUCLEOTIDE SEQUENCE [LARGE SCALE GENOMIC DNA]</scope>
    <source>
        <strain evidence="3">ATCC 11170 / ATH 1.1.1 / DSM 467 / LMG 4362 / NCIMB 8255 / S1</strain>
    </source>
</reference>
<dbReference type="STRING" id="269796.Rru_A0426"/>
<dbReference type="PhylomeDB" id="Q2RXB4"/>
<dbReference type="HOGENOM" id="CLU_2131612_0_0_5"/>
<gene>
    <name evidence="2" type="ordered locus">Rru_A0426</name>
</gene>
<feature type="chain" id="PRO_5004214675" description="PRC-barrel domain-containing protein" evidence="1">
    <location>
        <begin position="23"/>
        <end position="113"/>
    </location>
</feature>
<protein>
    <recommendedName>
        <fullName evidence="4">PRC-barrel domain-containing protein</fullName>
    </recommendedName>
</protein>
<dbReference type="EnsemblBacteria" id="ABC21231">
    <property type="protein sequence ID" value="ABC21231"/>
    <property type="gene ID" value="Rru_A0426"/>
</dbReference>
<proteinExistence type="predicted"/>
<organism evidence="2 3">
    <name type="scientific">Rhodospirillum rubrum (strain ATCC 11170 / ATH 1.1.1 / DSM 467 / LMG 4362 / NCIMB 8255 / S1)</name>
    <dbReference type="NCBI Taxonomy" id="269796"/>
    <lineage>
        <taxon>Bacteria</taxon>
        <taxon>Pseudomonadati</taxon>
        <taxon>Pseudomonadota</taxon>
        <taxon>Alphaproteobacteria</taxon>
        <taxon>Rhodospirillales</taxon>
        <taxon>Rhodospirillaceae</taxon>
        <taxon>Rhodospirillum</taxon>
    </lineage>
</organism>
<dbReference type="PATRIC" id="fig|269796.9.peg.482"/>
<feature type="signal peptide" evidence="1">
    <location>
        <begin position="1"/>
        <end position="22"/>
    </location>
</feature>
<accession>Q2RXB4</accession>
<dbReference type="KEGG" id="rru:Rru_A0426"/>
<evidence type="ECO:0000313" key="3">
    <source>
        <dbReference type="Proteomes" id="UP000001929"/>
    </source>
</evidence>
<keyword evidence="3" id="KW-1185">Reference proteome</keyword>
<dbReference type="RefSeq" id="WP_011388185.1">
    <property type="nucleotide sequence ID" value="NC_007643.1"/>
</dbReference>
<dbReference type="EMBL" id="CP000230">
    <property type="protein sequence ID" value="ABC21231.1"/>
    <property type="molecule type" value="Genomic_DNA"/>
</dbReference>
<dbReference type="AlphaFoldDB" id="Q2RXB4"/>
<evidence type="ECO:0000313" key="2">
    <source>
        <dbReference type="EMBL" id="ABC21231.1"/>
    </source>
</evidence>
<evidence type="ECO:0000256" key="1">
    <source>
        <dbReference type="SAM" id="SignalP"/>
    </source>
</evidence>